<name>A0A507CTT1_9FUNG</name>
<sequence>MMQDDSNARNGSPDKHLGPFAAEPGGTPRTVSTYHATIERKPDIKRIHLALSASSSSSTVTLTANASPPQPTLLTTRTRSGGGHSKPTAAAGSQSPVGSDEWLARRRENHKEVERRRRDAINDGINELAKLIPEGERNKGRILQRAVHYIQELRVQEASNLEKWTMEKLVCEQAIQELSNQNIVLKQDNDRLREHIQQLTMTLNAAAATSAATIVDRPSFADAVTTADSSTALSTNATRGVLQQGGGMTPSLKRQRETL</sequence>
<dbReference type="VEuPathDB" id="FungiDB:SeMB42_g05077"/>
<dbReference type="PROSITE" id="PS50888">
    <property type="entry name" value="BHLH"/>
    <property type="match status" value="1"/>
</dbReference>
<evidence type="ECO:0000256" key="3">
    <source>
        <dbReference type="SAM" id="Coils"/>
    </source>
</evidence>
<dbReference type="EMBL" id="QEAN01000228">
    <property type="protein sequence ID" value="TPX42563.1"/>
    <property type="molecule type" value="Genomic_DNA"/>
</dbReference>
<evidence type="ECO:0000313" key="7">
    <source>
        <dbReference type="Proteomes" id="UP000317494"/>
    </source>
</evidence>
<feature type="compositionally biased region" description="Basic and acidic residues" evidence="4">
    <location>
        <begin position="102"/>
        <end position="115"/>
    </location>
</feature>
<comment type="caution">
    <text evidence="6">The sequence shown here is derived from an EMBL/GenBank/DDBJ whole genome shotgun (WGS) entry which is preliminary data.</text>
</comment>
<dbReference type="InterPro" id="IPR011598">
    <property type="entry name" value="bHLH_dom"/>
</dbReference>
<feature type="region of interest" description="Disordered" evidence="4">
    <location>
        <begin position="239"/>
        <end position="259"/>
    </location>
</feature>
<dbReference type="SUPFAM" id="SSF47459">
    <property type="entry name" value="HLH, helix-loop-helix DNA-binding domain"/>
    <property type="match status" value="1"/>
</dbReference>
<dbReference type="Proteomes" id="UP000317494">
    <property type="component" value="Unassembled WGS sequence"/>
</dbReference>
<evidence type="ECO:0000256" key="2">
    <source>
        <dbReference type="ARBA" id="ARBA00023242"/>
    </source>
</evidence>
<dbReference type="PANTHER" id="PTHR47787">
    <property type="entry name" value="CENTROMERE-BINDING PROTEIN 1"/>
    <property type="match status" value="1"/>
</dbReference>
<organism evidence="6 7">
    <name type="scientific">Synchytrium endobioticum</name>
    <dbReference type="NCBI Taxonomy" id="286115"/>
    <lineage>
        <taxon>Eukaryota</taxon>
        <taxon>Fungi</taxon>
        <taxon>Fungi incertae sedis</taxon>
        <taxon>Chytridiomycota</taxon>
        <taxon>Chytridiomycota incertae sedis</taxon>
        <taxon>Chytridiomycetes</taxon>
        <taxon>Synchytriales</taxon>
        <taxon>Synchytriaceae</taxon>
        <taxon>Synchytrium</taxon>
    </lineage>
</organism>
<keyword evidence="1" id="KW-0238">DNA-binding</keyword>
<dbReference type="Pfam" id="PF00010">
    <property type="entry name" value="HLH"/>
    <property type="match status" value="1"/>
</dbReference>
<keyword evidence="2" id="KW-0539">Nucleus</keyword>
<dbReference type="GO" id="GO:0005634">
    <property type="term" value="C:nucleus"/>
    <property type="evidence" value="ECO:0007669"/>
    <property type="project" value="TreeGrafter"/>
</dbReference>
<dbReference type="AlphaFoldDB" id="A0A507CTT1"/>
<feature type="domain" description="BHLH" evidence="5">
    <location>
        <begin position="105"/>
        <end position="153"/>
    </location>
</feature>
<dbReference type="Gene3D" id="4.10.280.10">
    <property type="entry name" value="Helix-loop-helix DNA-binding domain"/>
    <property type="match status" value="1"/>
</dbReference>
<accession>A0A507CTT1</accession>
<dbReference type="STRING" id="286115.A0A507CTT1"/>
<feature type="compositionally biased region" description="Polar residues" evidence="4">
    <location>
        <begin position="1"/>
        <end position="10"/>
    </location>
</feature>
<evidence type="ECO:0000259" key="5">
    <source>
        <dbReference type="PROSITE" id="PS50888"/>
    </source>
</evidence>
<dbReference type="InterPro" id="IPR047206">
    <property type="entry name" value="bHLHzip_scCBP1-like"/>
</dbReference>
<gene>
    <name evidence="6" type="ORF">SeMB42_g05077</name>
</gene>
<keyword evidence="3" id="KW-0175">Coiled coil</keyword>
<dbReference type="GO" id="GO:0003677">
    <property type="term" value="F:DNA binding"/>
    <property type="evidence" value="ECO:0007669"/>
    <property type="project" value="UniProtKB-KW"/>
</dbReference>
<dbReference type="SMART" id="SM00353">
    <property type="entry name" value="HLH"/>
    <property type="match status" value="1"/>
</dbReference>
<feature type="region of interest" description="Disordered" evidence="4">
    <location>
        <begin position="49"/>
        <end position="115"/>
    </location>
</feature>
<keyword evidence="7" id="KW-1185">Reference proteome</keyword>
<evidence type="ECO:0000256" key="4">
    <source>
        <dbReference type="SAM" id="MobiDB-lite"/>
    </source>
</evidence>
<dbReference type="InterPro" id="IPR036638">
    <property type="entry name" value="HLH_DNA-bd_sf"/>
</dbReference>
<dbReference type="PANTHER" id="PTHR47787:SF1">
    <property type="entry name" value="CENTROMERE-BINDING PROTEIN 1"/>
    <property type="match status" value="1"/>
</dbReference>
<feature type="coiled-coil region" evidence="3">
    <location>
        <begin position="161"/>
        <end position="209"/>
    </location>
</feature>
<feature type="compositionally biased region" description="Low complexity" evidence="4">
    <location>
        <begin position="49"/>
        <end position="79"/>
    </location>
</feature>
<dbReference type="GO" id="GO:0003700">
    <property type="term" value="F:DNA-binding transcription factor activity"/>
    <property type="evidence" value="ECO:0007669"/>
    <property type="project" value="InterPro"/>
</dbReference>
<evidence type="ECO:0000256" key="1">
    <source>
        <dbReference type="ARBA" id="ARBA00023125"/>
    </source>
</evidence>
<dbReference type="CDD" id="cd11398">
    <property type="entry name" value="bHLHzip_scCBP1"/>
    <property type="match status" value="1"/>
</dbReference>
<reference evidence="6 7" key="1">
    <citation type="journal article" date="2019" name="Sci. Rep.">
        <title>Comparative genomics of chytrid fungi reveal insights into the obligate biotrophic and pathogenic lifestyle of Synchytrium endobioticum.</title>
        <authorList>
            <person name="van de Vossenberg B.T.L.H."/>
            <person name="Warris S."/>
            <person name="Nguyen H.D.T."/>
            <person name="van Gent-Pelzer M.P.E."/>
            <person name="Joly D.L."/>
            <person name="van de Geest H.C."/>
            <person name="Bonants P.J.M."/>
            <person name="Smith D.S."/>
            <person name="Levesque C.A."/>
            <person name="van der Lee T.A.J."/>
        </authorList>
    </citation>
    <scope>NUCLEOTIDE SEQUENCE [LARGE SCALE GENOMIC DNA]</scope>
    <source>
        <strain evidence="6 7">MB42</strain>
    </source>
</reference>
<proteinExistence type="predicted"/>
<protein>
    <recommendedName>
        <fullName evidence="5">BHLH domain-containing protein</fullName>
    </recommendedName>
</protein>
<feature type="region of interest" description="Disordered" evidence="4">
    <location>
        <begin position="1"/>
        <end position="36"/>
    </location>
</feature>
<evidence type="ECO:0000313" key="6">
    <source>
        <dbReference type="EMBL" id="TPX42563.1"/>
    </source>
</evidence>
<dbReference type="GO" id="GO:0046983">
    <property type="term" value="F:protein dimerization activity"/>
    <property type="evidence" value="ECO:0007669"/>
    <property type="project" value="InterPro"/>
</dbReference>